<evidence type="ECO:0000256" key="10">
    <source>
        <dbReference type="SAM" id="MobiDB-lite"/>
    </source>
</evidence>
<evidence type="ECO:0000256" key="11">
    <source>
        <dbReference type="SAM" id="Phobius"/>
    </source>
</evidence>
<dbReference type="EMBL" id="SRMA01024386">
    <property type="protein sequence ID" value="TRZ00510.1"/>
    <property type="molecule type" value="Genomic_DNA"/>
</dbReference>
<feature type="coiled-coil region" evidence="9">
    <location>
        <begin position="862"/>
        <end position="889"/>
    </location>
</feature>
<protein>
    <recommendedName>
        <fullName evidence="7">Protein salvador homolog 1</fullName>
    </recommendedName>
    <alternativeName>
        <fullName evidence="8">45 kDa WW domain protein</fullName>
    </alternativeName>
</protein>
<organism evidence="14 15">
    <name type="scientific">Danionella cerebrum</name>
    <dbReference type="NCBI Taxonomy" id="2873325"/>
    <lineage>
        <taxon>Eukaryota</taxon>
        <taxon>Metazoa</taxon>
        <taxon>Chordata</taxon>
        <taxon>Craniata</taxon>
        <taxon>Vertebrata</taxon>
        <taxon>Euteleostomi</taxon>
        <taxon>Actinopterygii</taxon>
        <taxon>Neopterygii</taxon>
        <taxon>Teleostei</taxon>
        <taxon>Ostariophysi</taxon>
        <taxon>Cypriniformes</taxon>
        <taxon>Danionidae</taxon>
        <taxon>Danioninae</taxon>
        <taxon>Danionella</taxon>
    </lineage>
</organism>
<evidence type="ECO:0000313" key="15">
    <source>
        <dbReference type="Proteomes" id="UP000316079"/>
    </source>
</evidence>
<evidence type="ECO:0000256" key="3">
    <source>
        <dbReference type="ARBA" id="ARBA00022553"/>
    </source>
</evidence>
<proteinExistence type="predicted"/>
<dbReference type="InterPro" id="IPR036020">
    <property type="entry name" value="WW_dom_sf"/>
</dbReference>
<evidence type="ECO:0000256" key="7">
    <source>
        <dbReference type="ARBA" id="ARBA00069827"/>
    </source>
</evidence>
<evidence type="ECO:0000256" key="8">
    <source>
        <dbReference type="ARBA" id="ARBA00080895"/>
    </source>
</evidence>
<dbReference type="SMART" id="SM00456">
    <property type="entry name" value="WW"/>
    <property type="match status" value="2"/>
</dbReference>
<dbReference type="GO" id="GO:0097431">
    <property type="term" value="C:mitotic spindle pole"/>
    <property type="evidence" value="ECO:0007669"/>
    <property type="project" value="TreeGrafter"/>
</dbReference>
<dbReference type="OrthoDB" id="5339429at2759"/>
<feature type="region of interest" description="Disordered" evidence="10">
    <location>
        <begin position="1"/>
        <end position="33"/>
    </location>
</feature>
<feature type="coiled-coil region" evidence="9">
    <location>
        <begin position="481"/>
        <end position="754"/>
    </location>
</feature>
<keyword evidence="9" id="KW-0175">Coiled coil</keyword>
<feature type="compositionally biased region" description="Low complexity" evidence="10">
    <location>
        <begin position="1963"/>
        <end position="1972"/>
    </location>
</feature>
<comment type="subunit">
    <text evidence="6">Homodimer. Stabilized through interaction with STK3/MST2 or STK4/MST1. Interacts (via SARAH domain) with isoform 1 of NEK2. Interacts with ESR1 only in the presence of STK3/MST2. Interacts with WTIP and AJUBA.</text>
</comment>
<dbReference type="CDD" id="cd00201">
    <property type="entry name" value="WW"/>
    <property type="match status" value="2"/>
</dbReference>
<keyword evidence="11" id="KW-0472">Membrane</keyword>
<sequence length="2639" mass="304405">MSISEEFEADGQQHLWNPDEPSTPRSSGPVPLSELEESLQNACHQLALPTHGTATLQQLQALCQLIGIELSEEMLQCVDESSIDVQEFISCIVNHSKPPTPSASSPYRQLKRIHSSQFDESRRRISCALSSTIGLRVFSDLDDGSGHAPVENVLYRWMEEGVHNSTEILQALDFNLEGQVNLSDLTVALENELLSTKNSIHQVALVSFKAEIRHLLECVELERCEKEKIRLDLDKAEKLKSQLASEVDDHHAAIERNNELNLRKLEQEYKDGMLALRSELSKEMELVQLQANQQREELEQETSKMRDDETFLREHLTITVKENGRLESELIETTEKLVETENLLNKLQKNLDGVLKEKFGDLDPESAAFYQHEDCLRQLHKHYEEQCRELQDRIDELEAQMKEYQNSGNTPTMCPGLSLSDEMAGSHLDSGSQMLNMSLETEMLLEQQQREIEDVRTMVDEGKRCAEEEQRRLSLQHQEEVQGLMEEMGRERKRANNLEQELSSLLTLHQQELQSLMQEAHDSKSRAKELEVMVEVLQEEKTAFEDEIKVLKLVELKHQEALERSMMEQRERLLEEKDKDEKRLMEQWKEEREMLNAQIVEMQKITEQEYFNLEKRLCVEFEERRKEELETELCEKEKKLQEEWEKERHKLEEISNEALQAILDEHSEKEKRLKQRWEEERASLDNKHHTLLLQRLQEEREHFLEMQEEKQSIMMEHWEREKAQLEKQHEQALRACLEQERQRLEVEREEQVRKMQLTMVEEQCRMEEVHREAVQELSTKHSHERENLSSLLEKLRTDVAEQRMELEKQFSQRLEEVEARFYGDQVSLSERFQVEACKLEQHYQSEIAALSQQHAADRSHWEEESKKISQEAEQQCKLLKEKLALLRDEFQSECQTLELVHAQDLKVLMEKNIQLQTELEEIVNGAQTKEIEMSRQLDELHNHMQENMDAKDQLLAQAERKVTELEEMLKQAVDDFIQERMELQKSLLDLEGRQGEVISFSVSMDLMGTLRECEELKDERHALLAERDALALRVVHLEEMLLNLRGATENLPLGTIGIGYNVETPPETCLEVCEVTGQLFNVQFSDELLPGSCTWSVEDARPVLESLNGSQDVEEDVDNAVTDINECPEFGSTKDLTLNLYDECVKVDLSNVEPNSYEISVGMDRSEDASGELEKTKNDSKETQRDLFSEMAERDVLNFQEPDLCEESEASYTQQGPPRHESQSTDYKSNNSDIKFVEPEYEVDTNSRVLNVGLTNSVQGIANHCSVNAVETEENKVKNLRDACLQEILDLQETVIQYCKASEFKIAQLHSSKLKDPKNGNIITQEQNKFEKVLDFDKGVQENLHNMEDRKKLVERVENLEDRIHIVQELQVQQASILRETALIRVENSKMKILLLEYFKQGKGQKWQSDSPITSASQQNEKIAAMAELEFICMEFEQQNSHLRQALAELQSKSFRIQEQMQERSSEVGRLAKENLILRKKISTIAACQAREEIRSSTQTTEPRRLGQQLDEEHYLFQQNADHVLRQALQEVIRLHNNSANEKNGMCERDDISSRAEKEILKSELNQCLEKTMSLDSSLKTLTHQNSLLKSDLHLTRQERDSLKQDVITLHKQLQSANEKLLEVSVVSAGHHQGRRVWAELSGLMEAEHTSLVEENQQIKRQIAELSLELQSSKEQIRRLEALNVKQRGLVKTADQEKSLLKREMEALHSQLLSTQNKAQLTAFLPASSLQFPGEQMVQNHGDGPDFNIQEREAALLQMEERMREVEVTLRNLKLLLQDKVSQLKEQLIRNSESDVLIKDLYVENAQLLKALEKTEQRQKVTEKKNFLLEEKISSLNKIVRDLGPSPITTKEFGLMMLSRKKSKNEASKPAEVQGKYVKKETSPLLKNLMPSFIRHPTFLRREPPIVDPVPVGAPGPYSSSSVGDVSVPKSFLRNAPPRTALEVSRRDSHRLSAPPHLHRDYSPSSPSYISDTGSVTENGDVGPYYYPPEPYYNNQPRRAHRPDHFNENYRYYEHNELNFPRNPGQPQTPQPHSLPPSAIGRVPAKSVGNLTTVSGDDAALPPGWTVDWTIRGRKYFIDHNTNTTHWSHPLEREGLPPGWERVESAEFGVYYVDHINKRAQYRHPCAPSVPRYDQPPPPPVTYQPRPPERNQPVLVPANPYHTAEVPDWLQVYARAPLKYDHILKWELFQLMDLDTYQGMLKLLFMKELECIVKSYEAYRQALLTELDTRKQRQQWYAQQPTKSFSPNLLLFFPLITCLCVCVCVCVWSVVFFVLLRLLVTLPSWEGVIVQLPHSLRLHLKVIHLVDKSLPNDLKALSLHSSFKNVPEFGSKTINSVQYLIPERPCHLVDDGSQLSVLPRVTDVGPGTKCDKGEPQNHVTDACHHIHPQEPCDSCSHVHHEDEHKECCWGASGMEDVLGVVVFDVLQEELVHLSLQLLQVTSTEFLTTHLLHTSKHCQCLLTDGQVTCLQSAWSQERTVTSADLEQSKKHWIDVLLLGIFSATYLEILQETTAELKIVLDYVHHYKPTPQSAVEMWVCCHLEAWMWHEETGDIGEAGMDVFPHILQLLELHSSFLSVGKLVWKTPVSHQKDQGLVKSHIQDGKLHSRSESQWFPAQTLLSKRIQSVALLDPPATSRWPE</sequence>
<dbReference type="GO" id="GO:0005814">
    <property type="term" value="C:centriole"/>
    <property type="evidence" value="ECO:0007669"/>
    <property type="project" value="TreeGrafter"/>
</dbReference>
<dbReference type="InterPro" id="IPR001202">
    <property type="entry name" value="WW_dom"/>
</dbReference>
<keyword evidence="11" id="KW-1133">Transmembrane helix</keyword>
<keyword evidence="5" id="KW-0206">Cytoskeleton</keyword>
<dbReference type="GO" id="GO:0090222">
    <property type="term" value="P:centrosome-templated microtubule nucleation"/>
    <property type="evidence" value="ECO:0007669"/>
    <property type="project" value="TreeGrafter"/>
</dbReference>
<dbReference type="Gene3D" id="2.20.70.10">
    <property type="match status" value="2"/>
</dbReference>
<evidence type="ECO:0000256" key="1">
    <source>
        <dbReference type="ARBA" id="ARBA00004300"/>
    </source>
</evidence>
<evidence type="ECO:0000256" key="2">
    <source>
        <dbReference type="ARBA" id="ARBA00022490"/>
    </source>
</evidence>
<dbReference type="FunFam" id="2.20.70.10:FF:000035">
    <property type="entry name" value="Salvador homolog 1 (Drosophila)"/>
    <property type="match status" value="1"/>
</dbReference>
<dbReference type="Pfam" id="PF00397">
    <property type="entry name" value="WW"/>
    <property type="match status" value="1"/>
</dbReference>
<feature type="domain" description="WW" evidence="12">
    <location>
        <begin position="2094"/>
        <end position="2127"/>
    </location>
</feature>
<feature type="domain" description="SARAH" evidence="13">
    <location>
        <begin position="2183"/>
        <end position="2230"/>
    </location>
</feature>
<dbReference type="GO" id="GO:0097539">
    <property type="term" value="C:ciliary transition fiber"/>
    <property type="evidence" value="ECO:0007669"/>
    <property type="project" value="TreeGrafter"/>
</dbReference>
<feature type="compositionally biased region" description="Pro residues" evidence="10">
    <location>
        <begin position="2134"/>
        <end position="2146"/>
    </location>
</feature>
<feature type="coiled-coil region" evidence="9">
    <location>
        <begin position="1649"/>
        <end position="1711"/>
    </location>
</feature>
<keyword evidence="15" id="KW-1185">Reference proteome</keyword>
<dbReference type="GO" id="GO:0051642">
    <property type="term" value="P:centrosome localization"/>
    <property type="evidence" value="ECO:0007669"/>
    <property type="project" value="TreeGrafter"/>
</dbReference>
<keyword evidence="11" id="KW-0812">Transmembrane</keyword>
<evidence type="ECO:0000259" key="13">
    <source>
        <dbReference type="PROSITE" id="PS50951"/>
    </source>
</evidence>
<evidence type="ECO:0000313" key="14">
    <source>
        <dbReference type="EMBL" id="TRZ00510.1"/>
    </source>
</evidence>
<feature type="domain" description="WW" evidence="12">
    <location>
        <begin position="2059"/>
        <end position="2092"/>
    </location>
</feature>
<keyword evidence="4" id="KW-0677">Repeat</keyword>
<dbReference type="SUPFAM" id="SSF51045">
    <property type="entry name" value="WW domain"/>
    <property type="match status" value="2"/>
</dbReference>
<evidence type="ECO:0000256" key="4">
    <source>
        <dbReference type="ARBA" id="ARBA00022737"/>
    </source>
</evidence>
<feature type="coiled-coil region" evidence="9">
    <location>
        <begin position="785"/>
        <end position="812"/>
    </location>
</feature>
<feature type="region of interest" description="Disordered" evidence="10">
    <location>
        <begin position="1911"/>
        <end position="2003"/>
    </location>
</feature>
<comment type="subcellular location">
    <subcellularLocation>
        <location evidence="1">Cytoplasm</location>
        <location evidence="1">Cytoskeleton</location>
        <location evidence="1">Microtubule organizing center</location>
        <location evidence="1">Centrosome</location>
    </subcellularLocation>
</comment>
<feature type="transmembrane region" description="Helical" evidence="11">
    <location>
        <begin position="2249"/>
        <end position="2276"/>
    </location>
</feature>
<dbReference type="PROSITE" id="PS50951">
    <property type="entry name" value="SARAH"/>
    <property type="match status" value="1"/>
</dbReference>
<name>A0A553REA8_9TELE</name>
<dbReference type="PANTHER" id="PTHR18905:SF11">
    <property type="entry name" value="NINEIN"/>
    <property type="match status" value="1"/>
</dbReference>
<feature type="region of interest" description="Disordered" evidence="10">
    <location>
        <begin position="1159"/>
        <end position="1185"/>
    </location>
</feature>
<dbReference type="PANTHER" id="PTHR18905">
    <property type="entry name" value="NINEIN"/>
    <property type="match status" value="1"/>
</dbReference>
<dbReference type="PROSITE" id="PS50020">
    <property type="entry name" value="WW_DOMAIN_2"/>
    <property type="match status" value="2"/>
</dbReference>
<evidence type="ECO:0000259" key="12">
    <source>
        <dbReference type="PROSITE" id="PS50020"/>
    </source>
</evidence>
<evidence type="ECO:0000256" key="9">
    <source>
        <dbReference type="SAM" id="Coils"/>
    </source>
</evidence>
<feature type="coiled-coil region" evidence="9">
    <location>
        <begin position="1749"/>
        <end position="1825"/>
    </location>
</feature>
<feature type="coiled-coil region" evidence="9">
    <location>
        <begin position="933"/>
        <end position="1033"/>
    </location>
</feature>
<feature type="region of interest" description="Disordered" evidence="10">
    <location>
        <begin position="1206"/>
        <end position="1232"/>
    </location>
</feature>
<reference evidence="14 15" key="1">
    <citation type="journal article" date="2019" name="Sci. Data">
        <title>Hybrid genome assembly and annotation of Danionella translucida.</title>
        <authorList>
            <person name="Kadobianskyi M."/>
            <person name="Schulze L."/>
            <person name="Schuelke M."/>
            <person name="Judkewitz B."/>
        </authorList>
    </citation>
    <scope>NUCLEOTIDE SEQUENCE [LARGE SCALE GENOMIC DNA]</scope>
    <source>
        <strain evidence="14 15">Bolton</strain>
    </source>
</reference>
<evidence type="ECO:0000256" key="5">
    <source>
        <dbReference type="ARBA" id="ARBA00023212"/>
    </source>
</evidence>
<keyword evidence="3" id="KW-0597">Phosphoprotein</keyword>
<dbReference type="Proteomes" id="UP000316079">
    <property type="component" value="Unassembled WGS sequence"/>
</dbReference>
<accession>A0A553REA8</accession>
<dbReference type="STRING" id="623744.A0A553REA8"/>
<evidence type="ECO:0000256" key="6">
    <source>
        <dbReference type="ARBA" id="ARBA00064673"/>
    </source>
</evidence>
<dbReference type="GO" id="GO:0000242">
    <property type="term" value="C:pericentriolar material"/>
    <property type="evidence" value="ECO:0007669"/>
    <property type="project" value="TreeGrafter"/>
</dbReference>
<dbReference type="GO" id="GO:0034454">
    <property type="term" value="P:microtubule anchoring at centrosome"/>
    <property type="evidence" value="ECO:0007669"/>
    <property type="project" value="TreeGrafter"/>
</dbReference>
<dbReference type="InterPro" id="IPR011524">
    <property type="entry name" value="SARAH_dom"/>
</dbReference>
<comment type="caution">
    <text evidence="14">The sequence shown here is derived from an EMBL/GenBank/DDBJ whole genome shotgun (WGS) entry which is preliminary data.</text>
</comment>
<feature type="coiled-coil region" evidence="9">
    <location>
        <begin position="219"/>
        <end position="246"/>
    </location>
</feature>
<gene>
    <name evidence="14" type="ORF">DNTS_018408</name>
</gene>
<feature type="coiled-coil region" evidence="9">
    <location>
        <begin position="277"/>
        <end position="407"/>
    </location>
</feature>
<feature type="region of interest" description="Disordered" evidence="10">
    <location>
        <begin position="2126"/>
        <end position="2150"/>
    </location>
</feature>
<dbReference type="CDD" id="cd21433">
    <property type="entry name" value="SARAH_Sav"/>
    <property type="match status" value="1"/>
</dbReference>
<feature type="compositionally biased region" description="Basic and acidic residues" evidence="10">
    <location>
        <begin position="1164"/>
        <end position="1185"/>
    </location>
</feature>
<keyword evidence="2" id="KW-0963">Cytoplasm</keyword>
<dbReference type="GO" id="GO:0035329">
    <property type="term" value="P:hippo signaling"/>
    <property type="evidence" value="ECO:0007669"/>
    <property type="project" value="UniProtKB-ARBA"/>
</dbReference>